<dbReference type="Proteomes" id="UP000440578">
    <property type="component" value="Unassembled WGS sequence"/>
</dbReference>
<keyword evidence="2" id="KW-0646">Protease inhibitor</keyword>
<feature type="domain" description="Serpin" evidence="5">
    <location>
        <begin position="15"/>
        <end position="372"/>
    </location>
</feature>
<evidence type="ECO:0000256" key="1">
    <source>
        <dbReference type="ARBA" id="ARBA00009500"/>
    </source>
</evidence>
<protein>
    <submittedName>
        <fullName evidence="6">Antichymotrypsin-2</fullName>
    </submittedName>
</protein>
<reference evidence="6 7" key="1">
    <citation type="submission" date="2019-07" db="EMBL/GenBank/DDBJ databases">
        <title>Draft genome assembly of a fouling barnacle, Amphibalanus amphitrite (Darwin, 1854): The first reference genome for Thecostraca.</title>
        <authorList>
            <person name="Kim W."/>
        </authorList>
    </citation>
    <scope>NUCLEOTIDE SEQUENCE [LARGE SCALE GENOMIC DNA]</scope>
    <source>
        <strain evidence="6">SNU_AA5</strain>
        <tissue evidence="6">Soma without cirri and trophi</tissue>
    </source>
</reference>
<name>A0A6A4VUA6_AMPAM</name>
<evidence type="ECO:0000256" key="3">
    <source>
        <dbReference type="ARBA" id="ARBA00022900"/>
    </source>
</evidence>
<evidence type="ECO:0000256" key="4">
    <source>
        <dbReference type="RuleBase" id="RU000411"/>
    </source>
</evidence>
<comment type="similarity">
    <text evidence="1 4">Belongs to the serpin family.</text>
</comment>
<evidence type="ECO:0000256" key="2">
    <source>
        <dbReference type="ARBA" id="ARBA00022690"/>
    </source>
</evidence>
<dbReference type="InterPro" id="IPR042185">
    <property type="entry name" value="Serpin_sf_2"/>
</dbReference>
<keyword evidence="3" id="KW-0722">Serine protease inhibitor</keyword>
<dbReference type="GO" id="GO:0004867">
    <property type="term" value="F:serine-type endopeptidase inhibitor activity"/>
    <property type="evidence" value="ECO:0007669"/>
    <property type="project" value="UniProtKB-KW"/>
</dbReference>
<dbReference type="Pfam" id="PF00079">
    <property type="entry name" value="Serpin"/>
    <property type="match status" value="1"/>
</dbReference>
<dbReference type="InterPro" id="IPR042178">
    <property type="entry name" value="Serpin_sf_1"/>
</dbReference>
<gene>
    <name evidence="6" type="primary">ACH2</name>
    <name evidence="6" type="ORF">FJT64_000825</name>
</gene>
<sequence>MTSPAQADIPDGLGLRLLAQLTPDLSQNQAISPFVLSSLLTQMWLAAAGQTRKEIAKALGLKGSNETAIAYNFLPSYRDAIEGFSSQTDGAETGVMNQIYVRKGVSASSSFAQLVHIIYNCTIRQFASSSQAAAEINAEVARMTRGRIQHLVDSTSLEGLSVALVSALYFKDQWQWAFKRRPELNFVTSSGLKKVAMMEMRKELRYTRLDTFDAVEIPYKDNRHCMLLLRPLGKNMTAVGELKSKLDSLQPREILESMSTRDTIVTMPPLKLETTYSLRGALSRLGIRKLFTAGAELPMFSGMAITASDLYHKVFLEVNEKGTEAAAAGAVILARSASRDQPVLFYLDRPFFAIVFNKRYNFNVFSAYVASP</sequence>
<dbReference type="AlphaFoldDB" id="A0A6A4VUA6"/>
<proteinExistence type="inferred from homology"/>
<dbReference type="GO" id="GO:0005615">
    <property type="term" value="C:extracellular space"/>
    <property type="evidence" value="ECO:0007669"/>
    <property type="project" value="InterPro"/>
</dbReference>
<dbReference type="Gene3D" id="3.30.497.10">
    <property type="entry name" value="Antithrombin, subunit I, domain 2"/>
    <property type="match status" value="1"/>
</dbReference>
<evidence type="ECO:0000313" key="6">
    <source>
        <dbReference type="EMBL" id="KAF0293488.1"/>
    </source>
</evidence>
<evidence type="ECO:0000313" key="7">
    <source>
        <dbReference type="Proteomes" id="UP000440578"/>
    </source>
</evidence>
<keyword evidence="7" id="KW-1185">Reference proteome</keyword>
<dbReference type="InterPro" id="IPR023796">
    <property type="entry name" value="Serpin_dom"/>
</dbReference>
<dbReference type="CDD" id="cd00172">
    <property type="entry name" value="serpin"/>
    <property type="match status" value="1"/>
</dbReference>
<organism evidence="6 7">
    <name type="scientific">Amphibalanus amphitrite</name>
    <name type="common">Striped barnacle</name>
    <name type="synonym">Balanus amphitrite</name>
    <dbReference type="NCBI Taxonomy" id="1232801"/>
    <lineage>
        <taxon>Eukaryota</taxon>
        <taxon>Metazoa</taxon>
        <taxon>Ecdysozoa</taxon>
        <taxon>Arthropoda</taxon>
        <taxon>Crustacea</taxon>
        <taxon>Multicrustacea</taxon>
        <taxon>Cirripedia</taxon>
        <taxon>Thoracica</taxon>
        <taxon>Thoracicalcarea</taxon>
        <taxon>Balanomorpha</taxon>
        <taxon>Balanoidea</taxon>
        <taxon>Balanidae</taxon>
        <taxon>Amphibalaninae</taxon>
        <taxon>Amphibalanus</taxon>
    </lineage>
</organism>
<dbReference type="SMART" id="SM00093">
    <property type="entry name" value="SERPIN"/>
    <property type="match status" value="1"/>
</dbReference>
<dbReference type="OrthoDB" id="6355607at2759"/>
<dbReference type="PANTHER" id="PTHR11461">
    <property type="entry name" value="SERINE PROTEASE INHIBITOR, SERPIN"/>
    <property type="match status" value="1"/>
</dbReference>
<dbReference type="EMBL" id="VIIS01001742">
    <property type="protein sequence ID" value="KAF0293488.1"/>
    <property type="molecule type" value="Genomic_DNA"/>
</dbReference>
<dbReference type="PANTHER" id="PTHR11461:SF211">
    <property type="entry name" value="GH10112P-RELATED"/>
    <property type="match status" value="1"/>
</dbReference>
<comment type="caution">
    <text evidence="6">The sequence shown here is derived from an EMBL/GenBank/DDBJ whole genome shotgun (WGS) entry which is preliminary data.</text>
</comment>
<dbReference type="SUPFAM" id="SSF56574">
    <property type="entry name" value="Serpins"/>
    <property type="match status" value="1"/>
</dbReference>
<evidence type="ECO:0000259" key="5">
    <source>
        <dbReference type="SMART" id="SM00093"/>
    </source>
</evidence>
<dbReference type="InterPro" id="IPR036186">
    <property type="entry name" value="Serpin_sf"/>
</dbReference>
<dbReference type="InterPro" id="IPR000215">
    <property type="entry name" value="Serpin_fam"/>
</dbReference>
<dbReference type="Gene3D" id="2.30.39.10">
    <property type="entry name" value="Alpha-1-antitrypsin, domain 1"/>
    <property type="match status" value="1"/>
</dbReference>
<accession>A0A6A4VUA6</accession>